<dbReference type="GO" id="GO:0005634">
    <property type="term" value="C:nucleus"/>
    <property type="evidence" value="ECO:0000318"/>
    <property type="project" value="GO_Central"/>
</dbReference>
<feature type="region of interest" description="Disordered" evidence="3">
    <location>
        <begin position="277"/>
        <end position="297"/>
    </location>
</feature>
<dbReference type="PANTHER" id="PTHR46205">
    <property type="entry name" value="LOQUACIOUS, ISOFORM B"/>
    <property type="match status" value="1"/>
</dbReference>
<organism evidence="5 6">
    <name type="scientific">Strongylocentrotus purpuratus</name>
    <name type="common">Purple sea urchin</name>
    <dbReference type="NCBI Taxonomy" id="7668"/>
    <lineage>
        <taxon>Eukaryota</taxon>
        <taxon>Metazoa</taxon>
        <taxon>Echinodermata</taxon>
        <taxon>Eleutherozoa</taxon>
        <taxon>Echinozoa</taxon>
        <taxon>Echinoidea</taxon>
        <taxon>Euechinoidea</taxon>
        <taxon>Echinacea</taxon>
        <taxon>Camarodonta</taxon>
        <taxon>Echinidea</taxon>
        <taxon>Strongylocentrotidae</taxon>
        <taxon>Strongylocentrotus</taxon>
    </lineage>
</organism>
<keyword evidence="1 2" id="KW-0694">RNA-binding</keyword>
<dbReference type="GO" id="GO:0005737">
    <property type="term" value="C:cytoplasm"/>
    <property type="evidence" value="ECO:0000318"/>
    <property type="project" value="GO_Central"/>
</dbReference>
<dbReference type="PROSITE" id="PS50137">
    <property type="entry name" value="DS_RBD"/>
    <property type="match status" value="3"/>
</dbReference>
<dbReference type="KEGG" id="spu:593432"/>
<feature type="domain" description="DRBM" evidence="4">
    <location>
        <begin position="203"/>
        <end position="271"/>
    </location>
</feature>
<dbReference type="GeneID" id="593432"/>
<dbReference type="InParanoid" id="A0A7M7P870"/>
<dbReference type="GO" id="GO:0035197">
    <property type="term" value="F:siRNA binding"/>
    <property type="evidence" value="ECO:0000318"/>
    <property type="project" value="GO_Central"/>
</dbReference>
<dbReference type="InterPro" id="IPR051247">
    <property type="entry name" value="RLC_Component"/>
</dbReference>
<keyword evidence="6" id="KW-1185">Reference proteome</keyword>
<feature type="domain" description="DRBM" evidence="4">
    <location>
        <begin position="6"/>
        <end position="73"/>
    </location>
</feature>
<evidence type="ECO:0000256" key="2">
    <source>
        <dbReference type="PROSITE-ProRule" id="PRU00266"/>
    </source>
</evidence>
<evidence type="ECO:0000259" key="4">
    <source>
        <dbReference type="PROSITE" id="PS50137"/>
    </source>
</evidence>
<dbReference type="CDD" id="cd19862">
    <property type="entry name" value="DSRM_PRKRA-like_rpt1"/>
    <property type="match status" value="1"/>
</dbReference>
<proteinExistence type="predicted"/>
<dbReference type="PANTHER" id="PTHR46205:SF3">
    <property type="entry name" value="LOQUACIOUS, ISOFORM B"/>
    <property type="match status" value="1"/>
</dbReference>
<sequence>MANCKTPVSILQELCAKKGVTPVYDTIGQEGASHQPKFTIRCTAGDVVGNGQGPSKKVAKQSAAEDVLQQLDIEVPAVETEQDEGRSLKDNPVGELQELVTCMGWRKPEYEALEESGPPHNRRFVISVSVDKYKEQGVDQSKRLAKRAAASAMLEVLRKLPADINPGLINRKQKQKHPKLPGPHRLSIKNLPQAEGNFIRNPTYSSMLQDLGNEQSFKVEYVPIEEQTQAGHYQCFVRLQTAPVTVCFANGLSRNDAMETSAHNALQYLKVMALKVPAPPKPSTEPNGQMRINAEPR</sequence>
<dbReference type="Gene3D" id="3.30.160.20">
    <property type="match status" value="3"/>
</dbReference>
<dbReference type="GO" id="GO:0070578">
    <property type="term" value="C:RISC-loading complex"/>
    <property type="evidence" value="ECO:0000318"/>
    <property type="project" value="GO_Central"/>
</dbReference>
<accession>A0A7M7P870</accession>
<feature type="domain" description="DRBM" evidence="4">
    <location>
        <begin position="91"/>
        <end position="159"/>
    </location>
</feature>
<protein>
    <recommendedName>
        <fullName evidence="4">DRBM domain-containing protein</fullName>
    </recommendedName>
</protein>
<reference evidence="6" key="1">
    <citation type="submission" date="2015-02" db="EMBL/GenBank/DDBJ databases">
        <title>Genome sequencing for Strongylocentrotus purpuratus.</title>
        <authorList>
            <person name="Murali S."/>
            <person name="Liu Y."/>
            <person name="Vee V."/>
            <person name="English A."/>
            <person name="Wang M."/>
            <person name="Skinner E."/>
            <person name="Han Y."/>
            <person name="Muzny D.M."/>
            <person name="Worley K.C."/>
            <person name="Gibbs R.A."/>
        </authorList>
    </citation>
    <scope>NUCLEOTIDE SEQUENCE</scope>
</reference>
<dbReference type="FunCoup" id="A0A7M7P870">
    <property type="interactions" value="1167"/>
</dbReference>
<dbReference type="SUPFAM" id="SSF54768">
    <property type="entry name" value="dsRNA-binding domain-like"/>
    <property type="match status" value="3"/>
</dbReference>
<dbReference type="GO" id="GO:0003725">
    <property type="term" value="F:double-stranded RNA binding"/>
    <property type="evidence" value="ECO:0000318"/>
    <property type="project" value="GO_Central"/>
</dbReference>
<evidence type="ECO:0000313" key="5">
    <source>
        <dbReference type="EnsemblMetazoa" id="XP_030846652"/>
    </source>
</evidence>
<reference evidence="5" key="2">
    <citation type="submission" date="2021-01" db="UniProtKB">
        <authorList>
            <consortium name="EnsemblMetazoa"/>
        </authorList>
    </citation>
    <scope>IDENTIFICATION</scope>
</reference>
<dbReference type="EnsemblMetazoa" id="XM_030990792">
    <property type="protein sequence ID" value="XP_030846652"/>
    <property type="gene ID" value="LOC593432"/>
</dbReference>
<dbReference type="OMA" id="QSECIPV"/>
<dbReference type="GO" id="GO:0030422">
    <property type="term" value="P:siRNA processing"/>
    <property type="evidence" value="ECO:0000318"/>
    <property type="project" value="GO_Central"/>
</dbReference>
<evidence type="ECO:0000313" key="6">
    <source>
        <dbReference type="Proteomes" id="UP000007110"/>
    </source>
</evidence>
<evidence type="ECO:0000256" key="3">
    <source>
        <dbReference type="SAM" id="MobiDB-lite"/>
    </source>
</evidence>
<dbReference type="AlphaFoldDB" id="A0A7M7P870"/>
<dbReference type="CDD" id="cd19864">
    <property type="entry name" value="DSRM_PRKRA-like_rpt3"/>
    <property type="match status" value="1"/>
</dbReference>
<dbReference type="FunFam" id="3.30.160.20:FF:000007">
    <property type="entry name" value="Double-stranded RNA-binding protein Staufen homolog 1"/>
    <property type="match status" value="2"/>
</dbReference>
<dbReference type="GO" id="GO:0016442">
    <property type="term" value="C:RISC complex"/>
    <property type="evidence" value="ECO:0000318"/>
    <property type="project" value="GO_Central"/>
</dbReference>
<dbReference type="RefSeq" id="XP_030846652.1">
    <property type="nucleotide sequence ID" value="XM_030990792.1"/>
</dbReference>
<dbReference type="SMART" id="SM00358">
    <property type="entry name" value="DSRM"/>
    <property type="match status" value="3"/>
</dbReference>
<dbReference type="InterPro" id="IPR014720">
    <property type="entry name" value="dsRBD_dom"/>
</dbReference>
<evidence type="ECO:0000256" key="1">
    <source>
        <dbReference type="ARBA" id="ARBA00022884"/>
    </source>
</evidence>
<dbReference type="Pfam" id="PF00035">
    <property type="entry name" value="dsrm"/>
    <property type="match status" value="2"/>
</dbReference>
<dbReference type="GO" id="GO:0070920">
    <property type="term" value="P:regulation of regulatory ncRNA processing"/>
    <property type="evidence" value="ECO:0000318"/>
    <property type="project" value="GO_Central"/>
</dbReference>
<dbReference type="Proteomes" id="UP000007110">
    <property type="component" value="Unassembled WGS sequence"/>
</dbReference>
<name>A0A7M7P870_STRPU</name>
<dbReference type="OrthoDB" id="10056847at2759"/>